<dbReference type="InterPro" id="IPR041522">
    <property type="entry name" value="CdaR_GGDEF"/>
</dbReference>
<reference evidence="6" key="1">
    <citation type="journal article" date="2019" name="Int. J. Syst. Evol. Microbiol.">
        <title>The Global Catalogue of Microorganisms (GCM) 10K type strain sequencing project: providing services to taxonomists for standard genome sequencing and annotation.</title>
        <authorList>
            <consortium name="The Broad Institute Genomics Platform"/>
            <consortium name="The Broad Institute Genome Sequencing Center for Infectious Disease"/>
            <person name="Wu L."/>
            <person name="Ma J."/>
        </authorList>
    </citation>
    <scope>NUCLEOTIDE SEQUENCE [LARGE SCALE GENOMIC DNA]</scope>
    <source>
        <strain evidence="6">CCM 8702</strain>
    </source>
</reference>
<proteinExistence type="inferred from homology"/>
<evidence type="ECO:0000259" key="4">
    <source>
        <dbReference type="Pfam" id="PF17853"/>
    </source>
</evidence>
<dbReference type="RefSeq" id="WP_172244540.1">
    <property type="nucleotide sequence ID" value="NZ_BMDD01000003.1"/>
</dbReference>
<evidence type="ECO:0000313" key="5">
    <source>
        <dbReference type="EMBL" id="GGH80288.1"/>
    </source>
</evidence>
<dbReference type="InterPro" id="IPR042070">
    <property type="entry name" value="PucR_C-HTH_sf"/>
</dbReference>
<evidence type="ECO:0000256" key="1">
    <source>
        <dbReference type="ARBA" id="ARBA00006754"/>
    </source>
</evidence>
<comment type="similarity">
    <text evidence="1">Belongs to the CdaR family.</text>
</comment>
<evidence type="ECO:0000259" key="3">
    <source>
        <dbReference type="Pfam" id="PF13556"/>
    </source>
</evidence>
<dbReference type="PANTHER" id="PTHR33744:SF1">
    <property type="entry name" value="DNA-BINDING TRANSCRIPTIONAL ACTIVATOR ADER"/>
    <property type="match status" value="1"/>
</dbReference>
<dbReference type="Pfam" id="PF17853">
    <property type="entry name" value="GGDEF_2"/>
    <property type="match status" value="1"/>
</dbReference>
<protein>
    <submittedName>
        <fullName evidence="5">Purine catabolism regulatory protein</fullName>
    </submittedName>
</protein>
<dbReference type="InterPro" id="IPR025736">
    <property type="entry name" value="PucR_C-HTH_dom"/>
</dbReference>
<dbReference type="Gene3D" id="1.10.10.2840">
    <property type="entry name" value="PucR C-terminal helix-turn-helix domain"/>
    <property type="match status" value="1"/>
</dbReference>
<feature type="domain" description="PucR C-terminal helix-turn-helix" evidence="3">
    <location>
        <begin position="480"/>
        <end position="537"/>
    </location>
</feature>
<feature type="domain" description="CdaR GGDEF-like" evidence="4">
    <location>
        <begin position="311"/>
        <end position="425"/>
    </location>
</feature>
<dbReference type="Proteomes" id="UP000605427">
    <property type="component" value="Unassembled WGS sequence"/>
</dbReference>
<feature type="domain" description="Purine catabolism PurC-like" evidence="2">
    <location>
        <begin position="6"/>
        <end position="127"/>
    </location>
</feature>
<dbReference type="Pfam" id="PF07905">
    <property type="entry name" value="PucR"/>
    <property type="match status" value="1"/>
</dbReference>
<evidence type="ECO:0000313" key="6">
    <source>
        <dbReference type="Proteomes" id="UP000605427"/>
    </source>
</evidence>
<comment type="caution">
    <text evidence="5">The sequence shown here is derived from an EMBL/GenBank/DDBJ whole genome shotgun (WGS) entry which is preliminary data.</text>
</comment>
<dbReference type="PANTHER" id="PTHR33744">
    <property type="entry name" value="CARBOHYDRATE DIACID REGULATOR"/>
    <property type="match status" value="1"/>
</dbReference>
<dbReference type="InterPro" id="IPR051448">
    <property type="entry name" value="CdaR-like_regulators"/>
</dbReference>
<dbReference type="InterPro" id="IPR012914">
    <property type="entry name" value="PucR_dom"/>
</dbReference>
<dbReference type="EMBL" id="BMDD01000003">
    <property type="protein sequence ID" value="GGH80288.1"/>
    <property type="molecule type" value="Genomic_DNA"/>
</dbReference>
<gene>
    <name evidence="5" type="ORF">GCM10007362_28370</name>
</gene>
<dbReference type="Pfam" id="PF13556">
    <property type="entry name" value="HTH_30"/>
    <property type="match status" value="1"/>
</dbReference>
<sequence length="543" mass="61807">MTTITDILKLPRYSDIKLLTSPEQVDANKTIQSVEISETPDIEHYIPADVLLLTTAMSYTNDQQGLISLIDSLIRAKAVGLGIKTGRFIGEVDPAVIAYAEKVGFPLIDIPNTYSLGSLLHQLLNKIWGTRYEEISFALDIQKKFFSLLVQNANNQVVINKLSEIVKTPIILLNPFKEIMDSSKQFNQSGNPAQHYVNQIVQTMQEMPKENDSFIINGPKGHEVQISIIPIRVHTYFPHYLVIVNPEQIPYPISSFAIDQAAMVLSFVLFKNEKVSESQQSIATEHFKELIDYHSGPTPSARSFELNMKHGYLLSDHYQVVHVFDEAALEDAMPHLQQEERLVLASQWLQKHVPDYFANGLVLFFGVSKETVILVQRETADLDEQLMAMRSRLHENLDIQLIFSVGNPYTDWKRINQSYTEAKQVFEERKSNLQTQPILHYKDKGMVQLFHHLEKNEVRFFCENVLKDFAYPKEPALVELRKTLTVYLGAQCEIASAASALFVHRNTVKYRILRCEEILGHAVNSPSHSLNLRLALALSDENS</sequence>
<name>A0ABQ1ZXB3_9BACL</name>
<organism evidence="5 6">
    <name type="scientific">Saccharibacillus endophyticus</name>
    <dbReference type="NCBI Taxonomy" id="2060666"/>
    <lineage>
        <taxon>Bacteria</taxon>
        <taxon>Bacillati</taxon>
        <taxon>Bacillota</taxon>
        <taxon>Bacilli</taxon>
        <taxon>Bacillales</taxon>
        <taxon>Paenibacillaceae</taxon>
        <taxon>Saccharibacillus</taxon>
    </lineage>
</organism>
<evidence type="ECO:0000259" key="2">
    <source>
        <dbReference type="Pfam" id="PF07905"/>
    </source>
</evidence>
<keyword evidence="6" id="KW-1185">Reference proteome</keyword>
<accession>A0ABQ1ZXB3</accession>